<dbReference type="Pfam" id="PF07676">
    <property type="entry name" value="PD40"/>
    <property type="match status" value="3"/>
</dbReference>
<dbReference type="InterPro" id="IPR011042">
    <property type="entry name" value="6-blade_b-propeller_TolB-like"/>
</dbReference>
<dbReference type="EMBL" id="VLNR01000013">
    <property type="protein sequence ID" value="TSE09518.1"/>
    <property type="molecule type" value="Genomic_DNA"/>
</dbReference>
<evidence type="ECO:0000256" key="2">
    <source>
        <dbReference type="ARBA" id="ARBA00023136"/>
    </source>
</evidence>
<dbReference type="InterPro" id="IPR011990">
    <property type="entry name" value="TPR-like_helical_dom_sf"/>
</dbReference>
<dbReference type="Gene3D" id="3.30.1330.60">
    <property type="entry name" value="OmpA-like domain"/>
    <property type="match status" value="1"/>
</dbReference>
<dbReference type="CDD" id="cd07185">
    <property type="entry name" value="OmpA_C-like"/>
    <property type="match status" value="1"/>
</dbReference>
<dbReference type="InterPro" id="IPR006664">
    <property type="entry name" value="OMP_bac"/>
</dbReference>
<dbReference type="AlphaFoldDB" id="A0A554VMJ2"/>
<gene>
    <name evidence="6" type="ORF">FOF46_08420</name>
</gene>
<dbReference type="OrthoDB" id="9809364at2"/>
<accession>A0A554VMJ2</accession>
<dbReference type="Gene3D" id="2.60.40.1120">
    <property type="entry name" value="Carboxypeptidase-like, regulatory domain"/>
    <property type="match status" value="1"/>
</dbReference>
<feature type="domain" description="OmpA-like" evidence="5">
    <location>
        <begin position="525"/>
        <end position="648"/>
    </location>
</feature>
<dbReference type="SUPFAM" id="SSF48452">
    <property type="entry name" value="TPR-like"/>
    <property type="match status" value="1"/>
</dbReference>
<dbReference type="SUPFAM" id="SSF49464">
    <property type="entry name" value="Carboxypeptidase regulatory domain-like"/>
    <property type="match status" value="1"/>
</dbReference>
<comment type="subcellular location">
    <subcellularLocation>
        <location evidence="1">Cell outer membrane</location>
    </subcellularLocation>
</comment>
<keyword evidence="2 4" id="KW-0472">Membrane</keyword>
<dbReference type="Gene3D" id="2.120.10.30">
    <property type="entry name" value="TolB, C-terminal domain"/>
    <property type="match status" value="1"/>
</dbReference>
<dbReference type="InterPro" id="IPR036737">
    <property type="entry name" value="OmpA-like_sf"/>
</dbReference>
<evidence type="ECO:0000256" key="4">
    <source>
        <dbReference type="PROSITE-ProRule" id="PRU00473"/>
    </source>
</evidence>
<organism evidence="6 7">
    <name type="scientific">Aquimarina algiphila</name>
    <dbReference type="NCBI Taxonomy" id="2047982"/>
    <lineage>
        <taxon>Bacteria</taxon>
        <taxon>Pseudomonadati</taxon>
        <taxon>Bacteroidota</taxon>
        <taxon>Flavobacteriia</taxon>
        <taxon>Flavobacteriales</taxon>
        <taxon>Flavobacteriaceae</taxon>
        <taxon>Aquimarina</taxon>
    </lineage>
</organism>
<dbReference type="Pfam" id="PF00691">
    <property type="entry name" value="OmpA"/>
    <property type="match status" value="1"/>
</dbReference>
<evidence type="ECO:0000313" key="6">
    <source>
        <dbReference type="EMBL" id="TSE09518.1"/>
    </source>
</evidence>
<evidence type="ECO:0000256" key="1">
    <source>
        <dbReference type="ARBA" id="ARBA00004442"/>
    </source>
</evidence>
<dbReference type="RefSeq" id="WP_143916146.1">
    <property type="nucleotide sequence ID" value="NZ_CANMIK010000003.1"/>
</dbReference>
<dbReference type="SUPFAM" id="SSF103088">
    <property type="entry name" value="OmpA-like"/>
    <property type="match status" value="1"/>
</dbReference>
<dbReference type="PRINTS" id="PR01021">
    <property type="entry name" value="OMPADOMAIN"/>
</dbReference>
<keyword evidence="3" id="KW-0998">Cell outer membrane</keyword>
<proteinExistence type="predicted"/>
<dbReference type="InterPro" id="IPR008969">
    <property type="entry name" value="CarboxyPept-like_regulatory"/>
</dbReference>
<evidence type="ECO:0000313" key="7">
    <source>
        <dbReference type="Proteomes" id="UP000318833"/>
    </source>
</evidence>
<protein>
    <submittedName>
        <fullName evidence="6">OmpA family protein</fullName>
    </submittedName>
</protein>
<dbReference type="PROSITE" id="PS51123">
    <property type="entry name" value="OMPA_2"/>
    <property type="match status" value="1"/>
</dbReference>
<keyword evidence="7" id="KW-1185">Reference proteome</keyword>
<reference evidence="6 7" key="1">
    <citation type="submission" date="2019-07" db="EMBL/GenBank/DDBJ databases">
        <title>The draft genome sequence of Aquimarina algiphila M91.</title>
        <authorList>
            <person name="Meng X."/>
        </authorList>
    </citation>
    <scope>NUCLEOTIDE SEQUENCE [LARGE SCALE GENOMIC DNA]</scope>
    <source>
        <strain evidence="6 7">M91</strain>
    </source>
</reference>
<evidence type="ECO:0000256" key="3">
    <source>
        <dbReference type="ARBA" id="ARBA00023237"/>
    </source>
</evidence>
<dbReference type="Proteomes" id="UP000318833">
    <property type="component" value="Unassembled WGS sequence"/>
</dbReference>
<dbReference type="Gene3D" id="1.25.40.10">
    <property type="entry name" value="Tetratricopeptide repeat domain"/>
    <property type="match status" value="1"/>
</dbReference>
<comment type="caution">
    <text evidence="6">The sequence shown here is derived from an EMBL/GenBank/DDBJ whole genome shotgun (WGS) entry which is preliminary data.</text>
</comment>
<dbReference type="GO" id="GO:0009279">
    <property type="term" value="C:cell outer membrane"/>
    <property type="evidence" value="ECO:0007669"/>
    <property type="project" value="UniProtKB-SubCell"/>
</dbReference>
<evidence type="ECO:0000259" key="5">
    <source>
        <dbReference type="PROSITE" id="PS51123"/>
    </source>
</evidence>
<dbReference type="PANTHER" id="PTHR30329:SF21">
    <property type="entry name" value="LIPOPROTEIN YIAD-RELATED"/>
    <property type="match status" value="1"/>
</dbReference>
<name>A0A554VMJ2_9FLAO</name>
<dbReference type="PANTHER" id="PTHR30329">
    <property type="entry name" value="STATOR ELEMENT OF FLAGELLAR MOTOR COMPLEX"/>
    <property type="match status" value="1"/>
</dbReference>
<dbReference type="InterPro" id="IPR011659">
    <property type="entry name" value="WD40"/>
</dbReference>
<dbReference type="InterPro" id="IPR050330">
    <property type="entry name" value="Bact_OuterMem_StrucFunc"/>
</dbReference>
<dbReference type="Pfam" id="PF13620">
    <property type="entry name" value="CarboxypepD_reg"/>
    <property type="match status" value="1"/>
</dbReference>
<sequence>MKNRILLILIFFFSTFIYAQKSKVADKFFKDFAYLKAKELYKDALKKEDSTKHILSRIGDCYYNNSNSEQAYFWYNKAISKYKDIAPEYIYKYIQTLRSLGHFDEANNWLKKLKAHQKNSRRLKGSEDITLEKFQELSSTKDKYIRIVNLSSNSKYSDFGGYERNGSLYFSSSRANDSLFGKQKIYKWNGEPYLNIYQSTIERIDSTLVISNITPITSDKINLKNEHEGALAITNDGKTLYFTRNNINKRKKASYDKEGNSNLKLYRAKLRNRLWTDIEELPFNGKTFSTGHPALSPDEKTLYFVSNREGGYGQSDIYKVAINTDGTFGNIENLGDRINTEGREVFPFVAKDSTLYFSSDSHINLGLLDIYKSDILKKDIDEDIEIKNLGAPFNSGYDDFAFFSNPTGDSGYFSSNRTGGIGSDDIYTFDRYECMQILTGITYDKNTSEPLPEVTVQIIDQTGKIISSTLSNKNGEYTFEEIPCGKTFSIFATKANYKPDSKEFSTTTKNKDKTEIDLYLTPLIINKEIVINPIFFDFDKYEIRTDAAYELENIVSVMKENSKMIIKIESHTDSRGADRYNLKLSQRRAKSTRDYIISRGINTERIPSFVGYGESQLLNKCGKGYDRQCTEKDHEENRRSAFLILNDYK</sequence>
<dbReference type="InterPro" id="IPR006665">
    <property type="entry name" value="OmpA-like"/>
</dbReference>
<dbReference type="SUPFAM" id="SSF82171">
    <property type="entry name" value="DPP6 N-terminal domain-like"/>
    <property type="match status" value="1"/>
</dbReference>